<sequence length="667" mass="76419">MQENLIIVQQETFKDFPIGNFPFDPNHSAMGEYHCYIPEGYRGRWYDPVVYHGWNGSGPTWIVTEEDGKKFMEQTRVLAALKNLWPMLVTGDEFWQDYMVEAQVRMLSTLPSAHAGIMFRYVHARCFYALLLHDKKLKLIKKDQEHLEVLAWCNFNYDCDTFYNLKVECCGSKLIGYVDNKKMVEAIDSSFTKGKIGITATMPAQFTDVRVLMNHQAYKNYLMVKNNWVQVEKNFQCEYPQPVLWKIIDFKNFGAGRQIRFGNLPENNQKFMVIAQHQKRVHRDAYANISCLTAIDLDGRILWQIGEASSQKDHAYLTADLPFQVCDVDLDGVDEVIVARNFKIMILDSLTGKIKKQIPAPFSDETDKLYSVPFGQYAFDRVNIDSIRIANLTGKSKPTDIIVKDRYSRLWAYDNNLELLWKFNGKNTGHFMFTKDIDSDGKEEVVVGYHLLDHDGKLIWTLPIESDHTDEIVIGPIDPERNEDIIAMACGDEGLVLSDLKGNIIKRHLIGHAQRISVGNYRPDLKGYEICVTTYWGYQGIIYIFDCKGNLLHQFESPVPGNIITPVNWTGDGKDLILLSGHVQHGGMIDGFGRRVVTFPDDGHPILCADSIDLTGDGRDEILLWDEKKMYIYTQQDNGIKSDVLVPNKYSTINGSNYRGEYSFYNT</sequence>
<protein>
    <recommendedName>
        <fullName evidence="1">Rhamnogalacturonan lyase family 11 C-terminal domain-containing protein</fullName>
    </recommendedName>
</protein>
<reference evidence="2 3" key="1">
    <citation type="submission" date="2021-02" db="EMBL/GenBank/DDBJ databases">
        <title>Nitrogen-fixing ability and nitrogen fixation related genes of thermophilic fermentative bacteria in the genus Caldicellulosiruptor.</title>
        <authorList>
            <person name="Chen Y."/>
            <person name="Nishihara A."/>
            <person name="Haruta S."/>
        </authorList>
    </citation>
    <scope>NUCLEOTIDE SEQUENCE [LARGE SCALE GENOMIC DNA]</scope>
    <source>
        <strain evidence="2 3">YA01</strain>
    </source>
</reference>
<feature type="domain" description="Rhamnogalacturonan lyase family 11 C-terminal" evidence="1">
    <location>
        <begin position="405"/>
        <end position="637"/>
    </location>
</feature>
<gene>
    <name evidence="2" type="ORF">CaldiYA01_01710</name>
</gene>
<evidence type="ECO:0000313" key="3">
    <source>
        <dbReference type="Proteomes" id="UP000663623"/>
    </source>
</evidence>
<proteinExistence type="predicted"/>
<dbReference type="SUPFAM" id="SSF50998">
    <property type="entry name" value="Quinoprotein alcohol dehydrogenase-like"/>
    <property type="match status" value="1"/>
</dbReference>
<dbReference type="EMBL" id="AP024480">
    <property type="protein sequence ID" value="BCS80211.1"/>
    <property type="molecule type" value="Genomic_DNA"/>
</dbReference>
<dbReference type="RefSeq" id="WP_207180413.1">
    <property type="nucleotide sequence ID" value="NZ_AP024480.1"/>
</dbReference>
<evidence type="ECO:0000313" key="2">
    <source>
        <dbReference type="EMBL" id="BCS80211.1"/>
    </source>
</evidence>
<accession>A0ABN6E4E4</accession>
<organism evidence="2 3">
    <name type="scientific">Caldicellulosiruptor diazotrophicus</name>
    <dbReference type="NCBI Taxonomy" id="2806205"/>
    <lineage>
        <taxon>Bacteria</taxon>
        <taxon>Bacillati</taxon>
        <taxon>Bacillota</taxon>
        <taxon>Bacillota incertae sedis</taxon>
        <taxon>Caldicellulosiruptorales</taxon>
        <taxon>Caldicellulosiruptoraceae</taxon>
        <taxon>Caldicellulosiruptor</taxon>
    </lineage>
</organism>
<evidence type="ECO:0000259" key="1">
    <source>
        <dbReference type="Pfam" id="PF21348"/>
    </source>
</evidence>
<dbReference type="Gene3D" id="2.60.120.560">
    <property type="entry name" value="Exo-inulinase, domain 1"/>
    <property type="match status" value="1"/>
</dbReference>
<name>A0ABN6E4E4_9FIRM</name>
<keyword evidence="3" id="KW-1185">Reference proteome</keyword>
<dbReference type="Proteomes" id="UP000663623">
    <property type="component" value="Chromosome"/>
</dbReference>
<dbReference type="InterPro" id="IPR011047">
    <property type="entry name" value="Quinoprotein_ADH-like_sf"/>
</dbReference>
<dbReference type="InterPro" id="IPR049366">
    <property type="entry name" value="RGL11_C"/>
</dbReference>
<dbReference type="Pfam" id="PF21348">
    <property type="entry name" value="RGL11_C"/>
    <property type="match status" value="1"/>
</dbReference>